<dbReference type="Proteomes" id="UP001556367">
    <property type="component" value="Unassembled WGS sequence"/>
</dbReference>
<gene>
    <name evidence="3" type="ORF">HGRIS_001129</name>
</gene>
<dbReference type="EMBL" id="JASNQZ010000005">
    <property type="protein sequence ID" value="KAL0957321.1"/>
    <property type="molecule type" value="Genomic_DNA"/>
</dbReference>
<feature type="region of interest" description="Disordered" evidence="1">
    <location>
        <begin position="106"/>
        <end position="248"/>
    </location>
</feature>
<feature type="transmembrane region" description="Helical" evidence="2">
    <location>
        <begin position="507"/>
        <end position="528"/>
    </location>
</feature>
<accession>A0ABR3JP34</accession>
<feature type="compositionally biased region" description="Polar residues" evidence="1">
    <location>
        <begin position="41"/>
        <end position="51"/>
    </location>
</feature>
<reference evidence="4" key="1">
    <citation type="submission" date="2024-06" db="EMBL/GenBank/DDBJ databases">
        <title>Multi-omics analyses provide insights into the biosynthesis of the anticancer antibiotic pleurotin in Hohenbuehelia grisea.</title>
        <authorList>
            <person name="Weaver J.A."/>
            <person name="Alberti F."/>
        </authorList>
    </citation>
    <scope>NUCLEOTIDE SEQUENCE [LARGE SCALE GENOMIC DNA]</scope>
    <source>
        <strain evidence="4">T-177</strain>
    </source>
</reference>
<feature type="region of interest" description="Disordered" evidence="1">
    <location>
        <begin position="321"/>
        <end position="410"/>
    </location>
</feature>
<evidence type="ECO:0000313" key="4">
    <source>
        <dbReference type="Proteomes" id="UP001556367"/>
    </source>
</evidence>
<keyword evidence="2" id="KW-0812">Transmembrane</keyword>
<evidence type="ECO:0000256" key="1">
    <source>
        <dbReference type="SAM" id="MobiDB-lite"/>
    </source>
</evidence>
<feature type="compositionally biased region" description="Acidic residues" evidence="1">
    <location>
        <begin position="209"/>
        <end position="224"/>
    </location>
</feature>
<keyword evidence="4" id="KW-1185">Reference proteome</keyword>
<name>A0ABR3JP34_9AGAR</name>
<feature type="compositionally biased region" description="Basic residues" evidence="1">
    <location>
        <begin position="229"/>
        <end position="244"/>
    </location>
</feature>
<evidence type="ECO:0000313" key="3">
    <source>
        <dbReference type="EMBL" id="KAL0957321.1"/>
    </source>
</evidence>
<evidence type="ECO:0000256" key="2">
    <source>
        <dbReference type="SAM" id="Phobius"/>
    </source>
</evidence>
<feature type="region of interest" description="Disordered" evidence="1">
    <location>
        <begin position="1"/>
        <end position="76"/>
    </location>
</feature>
<organism evidence="3 4">
    <name type="scientific">Hohenbuehelia grisea</name>
    <dbReference type="NCBI Taxonomy" id="104357"/>
    <lineage>
        <taxon>Eukaryota</taxon>
        <taxon>Fungi</taxon>
        <taxon>Dikarya</taxon>
        <taxon>Basidiomycota</taxon>
        <taxon>Agaricomycotina</taxon>
        <taxon>Agaricomycetes</taxon>
        <taxon>Agaricomycetidae</taxon>
        <taxon>Agaricales</taxon>
        <taxon>Pleurotineae</taxon>
        <taxon>Pleurotaceae</taxon>
        <taxon>Hohenbuehelia</taxon>
    </lineage>
</organism>
<sequence length="533" mass="58311">MGAPKRKKEPSTKPPPTPATPEDHLHHQLILDPPPPPTGRQGLSTRATNLNRHPGDEHHRYTVKRRSRAEIQAAQQAEIAQKIARKQQTIHESQSKIERAAKLHSEFRQKQAYRDSVAMRPDLASSAKPMPPFQIEPPANQDGFGSEVESEDHMAKASRARYRSLSVIDGEGQGNDVDGNDESWQIGSDGDDSDPNYVLPDNGDNTSLDSDEDGDVEEEWDGDSDNVIQHRKTAKGKVQNKSRSNRIERGVLREQITAVQAQYSATTPAKRKTVEHEAQVGFNVAAVGNNPGPTAKRARGGVLGGLRADWEPGSTVDEFGIDDPIIHQPHRPYRSKSAASSTTSLASSDHRTPGEFQDDEDDEALHVARASKGPAHGTMRNNSVPRAAPEATTAEKAKKHSRKTSQMVQGLKIEQAPIADVLASSAKTKNRKTSQASYVNVDLPFPKDSFRAHLTKWREKVLVLLYDWAGTRAKPFGTNSDPDFEPAVKHFFCSVFPTLEGHKDHPAIIAVVSLPILALCAGVIVVGIGKTTI</sequence>
<comment type="caution">
    <text evidence="3">The sequence shown here is derived from an EMBL/GenBank/DDBJ whole genome shotgun (WGS) entry which is preliminary data.</text>
</comment>
<proteinExistence type="predicted"/>
<keyword evidence="2" id="KW-1133">Transmembrane helix</keyword>
<feature type="compositionally biased region" description="Low complexity" evidence="1">
    <location>
        <begin position="335"/>
        <end position="347"/>
    </location>
</feature>
<keyword evidence="2" id="KW-0472">Membrane</keyword>
<protein>
    <submittedName>
        <fullName evidence="3">Uncharacterized protein</fullName>
    </submittedName>
</protein>